<dbReference type="Proteomes" id="UP000199086">
    <property type="component" value="Unassembled WGS sequence"/>
</dbReference>
<gene>
    <name evidence="1" type="ORF">GA0111570_102154</name>
</gene>
<dbReference type="Pfam" id="PF09952">
    <property type="entry name" value="AbiEi_2"/>
    <property type="match status" value="1"/>
</dbReference>
<reference evidence="1 2" key="1">
    <citation type="submission" date="2016-06" db="EMBL/GenBank/DDBJ databases">
        <authorList>
            <person name="Olsen C.W."/>
            <person name="Carey S."/>
            <person name="Hinshaw L."/>
            <person name="Karasin A.I."/>
        </authorList>
    </citation>
    <scope>NUCLEOTIDE SEQUENCE [LARGE SCALE GENOMIC DNA]</scope>
    <source>
        <strain evidence="1 2">LZ-22</strain>
    </source>
</reference>
<organism evidence="1 2">
    <name type="scientific">Raineyella antarctica</name>
    <dbReference type="NCBI Taxonomy" id="1577474"/>
    <lineage>
        <taxon>Bacteria</taxon>
        <taxon>Bacillati</taxon>
        <taxon>Actinomycetota</taxon>
        <taxon>Actinomycetes</taxon>
        <taxon>Propionibacteriales</taxon>
        <taxon>Propionibacteriaceae</taxon>
        <taxon>Raineyella</taxon>
    </lineage>
</organism>
<evidence type="ECO:0008006" key="3">
    <source>
        <dbReference type="Google" id="ProtNLM"/>
    </source>
</evidence>
<dbReference type="InterPro" id="IPR036388">
    <property type="entry name" value="WH-like_DNA-bd_sf"/>
</dbReference>
<dbReference type="STRING" id="1577474.GA0111570_102154"/>
<dbReference type="InterPro" id="IPR019238">
    <property type="entry name" value="AbiEi_2"/>
</dbReference>
<dbReference type="AlphaFoldDB" id="A0A1G6GEH4"/>
<name>A0A1G6GEH4_9ACTN</name>
<sequence>MIEQIELALHELGLATTWVSLAAERAHDNGTDGKLRVRWDGGEHEFPVELKHHVRAAAVELAGPPPPGAILVTEHVSAKLAERLERAGWQGYADASGNLSLSAPGLLIRVTGHPPRIKPPSPTLPFTRTGLPVTFAILVADARNTDLTQRELAQLTGSSLGTVNRVLQALRTSGHTGTDGPLRRPDQLRDQWTAAYVAVQPAVWPDETYSSPRWGAVTDLLEADLPDGALIGSELAAFRHGASIRPTTALVHCPPAARKELITAGRLRRDPQGPIRVRSAFWRPELVVGARTAPPFLVRADLLLADDPRLTEIARDRGMTWNDWT</sequence>
<proteinExistence type="predicted"/>
<keyword evidence="2" id="KW-1185">Reference proteome</keyword>
<dbReference type="EMBL" id="FMYF01000002">
    <property type="protein sequence ID" value="SDB80364.1"/>
    <property type="molecule type" value="Genomic_DNA"/>
</dbReference>
<protein>
    <recommendedName>
        <fullName evidence="3">Winged helix-turn-helix DNA-binding</fullName>
    </recommendedName>
</protein>
<evidence type="ECO:0000313" key="2">
    <source>
        <dbReference type="Proteomes" id="UP000199086"/>
    </source>
</evidence>
<dbReference type="Gene3D" id="1.10.10.10">
    <property type="entry name" value="Winged helix-like DNA-binding domain superfamily/Winged helix DNA-binding domain"/>
    <property type="match status" value="1"/>
</dbReference>
<accession>A0A1G6GEH4</accession>
<evidence type="ECO:0000313" key="1">
    <source>
        <dbReference type="EMBL" id="SDB80364.1"/>
    </source>
</evidence>